<accession>A0A8J3IKE6</accession>
<evidence type="ECO:0000259" key="2">
    <source>
        <dbReference type="Pfam" id="PF03807"/>
    </source>
</evidence>
<gene>
    <name evidence="3" type="primary">mmyQ</name>
    <name evidence="3" type="ORF">KSF_041110</name>
</gene>
<evidence type="ECO:0000313" key="4">
    <source>
        <dbReference type="Proteomes" id="UP000597444"/>
    </source>
</evidence>
<dbReference type="InterPro" id="IPR028939">
    <property type="entry name" value="P5C_Rdtase_cat_N"/>
</dbReference>
<dbReference type="RefSeq" id="WP_220204822.1">
    <property type="nucleotide sequence ID" value="NZ_BNJK01000001.1"/>
</dbReference>
<reference evidence="3" key="1">
    <citation type="submission" date="2020-10" db="EMBL/GenBank/DDBJ databases">
        <title>Taxonomic study of unclassified bacteria belonging to the class Ktedonobacteria.</title>
        <authorList>
            <person name="Yabe S."/>
            <person name="Wang C.M."/>
            <person name="Zheng Y."/>
            <person name="Sakai Y."/>
            <person name="Cavaletti L."/>
            <person name="Monciardini P."/>
            <person name="Donadio S."/>
        </authorList>
    </citation>
    <scope>NUCLEOTIDE SEQUENCE</scope>
    <source>
        <strain evidence="3">ID150040</strain>
    </source>
</reference>
<evidence type="ECO:0000256" key="1">
    <source>
        <dbReference type="ARBA" id="ARBA00023002"/>
    </source>
</evidence>
<dbReference type="EMBL" id="BNJK01000001">
    <property type="protein sequence ID" value="GHO94063.1"/>
    <property type="molecule type" value="Genomic_DNA"/>
</dbReference>
<protein>
    <recommendedName>
        <fullName evidence="2">Pyrroline-5-carboxylate reductase catalytic N-terminal domain-containing protein</fullName>
    </recommendedName>
</protein>
<name>A0A8J3IKE6_9CHLR</name>
<keyword evidence="1" id="KW-0560">Oxidoreductase</keyword>
<dbReference type="PANTHER" id="PTHR14239:SF10">
    <property type="entry name" value="REDUCTASE"/>
    <property type="match status" value="1"/>
</dbReference>
<comment type="caution">
    <text evidence="3">The sequence shown here is derived from an EMBL/GenBank/DDBJ whole genome shotgun (WGS) entry which is preliminary data.</text>
</comment>
<sequence length="219" mass="23903">MSSFRIAILGAGPIGSTLGSKWTKAGHNVAFGVKDPASERAQRLREESSASVFIGSPAESLAKGDIVLLATPGHTVEELVRTHAQLLDHKLIIDATNQLTKGKTAAEGKWSAQEPLNSLATLQTYAPHAQIYRAFNSYAWEAFADPIYQGIQADLFYCGPEGDTQTIIEQLIGEISLHPVWLGGLDQIEVVDNILRLWATLALFQDKGRNNIAFKVLHR</sequence>
<dbReference type="Pfam" id="PF03807">
    <property type="entry name" value="F420_oxidored"/>
    <property type="match status" value="1"/>
</dbReference>
<feature type="domain" description="Pyrroline-5-carboxylate reductase catalytic N-terminal" evidence="2">
    <location>
        <begin position="5"/>
        <end position="97"/>
    </location>
</feature>
<proteinExistence type="predicted"/>
<evidence type="ECO:0000313" key="3">
    <source>
        <dbReference type="EMBL" id="GHO94063.1"/>
    </source>
</evidence>
<dbReference type="SUPFAM" id="SSF51735">
    <property type="entry name" value="NAD(P)-binding Rossmann-fold domains"/>
    <property type="match status" value="1"/>
</dbReference>
<organism evidence="3 4">
    <name type="scientific">Reticulibacter mediterranei</name>
    <dbReference type="NCBI Taxonomy" id="2778369"/>
    <lineage>
        <taxon>Bacteria</taxon>
        <taxon>Bacillati</taxon>
        <taxon>Chloroflexota</taxon>
        <taxon>Ktedonobacteria</taxon>
        <taxon>Ktedonobacterales</taxon>
        <taxon>Reticulibacteraceae</taxon>
        <taxon>Reticulibacter</taxon>
    </lineage>
</organism>
<dbReference type="InterPro" id="IPR036291">
    <property type="entry name" value="NAD(P)-bd_dom_sf"/>
</dbReference>
<keyword evidence="4" id="KW-1185">Reference proteome</keyword>
<dbReference type="InterPro" id="IPR051267">
    <property type="entry name" value="STEAP_metalloreductase"/>
</dbReference>
<dbReference type="PANTHER" id="PTHR14239">
    <property type="entry name" value="DUDULIN-RELATED"/>
    <property type="match status" value="1"/>
</dbReference>
<dbReference type="GO" id="GO:0016491">
    <property type="term" value="F:oxidoreductase activity"/>
    <property type="evidence" value="ECO:0007669"/>
    <property type="project" value="UniProtKB-KW"/>
</dbReference>
<dbReference type="Gene3D" id="3.40.50.720">
    <property type="entry name" value="NAD(P)-binding Rossmann-like Domain"/>
    <property type="match status" value="1"/>
</dbReference>
<dbReference type="Proteomes" id="UP000597444">
    <property type="component" value="Unassembled WGS sequence"/>
</dbReference>
<dbReference type="AlphaFoldDB" id="A0A8J3IKE6"/>